<name>A0ABT8K769_9MICO</name>
<evidence type="ECO:0000313" key="1">
    <source>
        <dbReference type="EMBL" id="MDN4612877.1"/>
    </source>
</evidence>
<keyword evidence="2" id="KW-1185">Reference proteome</keyword>
<protein>
    <recommendedName>
        <fullName evidence="3">WD40-like Beta Propeller Repeat</fullName>
    </recommendedName>
</protein>
<proteinExistence type="predicted"/>
<dbReference type="EMBL" id="JAROCF010000001">
    <property type="protein sequence ID" value="MDN4612877.1"/>
    <property type="molecule type" value="Genomic_DNA"/>
</dbReference>
<accession>A0ABT8K769</accession>
<sequence length="340" mass="35917">MSPRVRRWSLAAITVLLLGGAIAYGAVAFADYQARAGAPSEVAATTASPSALPAGPRLVFRNTASGKGYGLVASVPLDDPSGERTVSGPACDRVYATREVETCLHTDRGVVTTFTETLYAADGKELKSWPLPGVPSRTRISADSKLIAQTSFVTGEAYGTVAFSTQTTISRVNGADYGSLEDFTFLVDGQKVTAPDRNFWGVTFADDGNTFYATGATAHHTYLVRGNLRGRTLVAIKDGAECPSLSPDGSRVAYKKNLTPDAASPHWTLAVLDFASGVETRLPIEQSVDDQALWLDDGTLLYGLASTTAPGDSDIYSVPADGSAGPTLYLRHAWSPSVVR</sequence>
<organism evidence="1 2">
    <name type="scientific">Leifsonia williamsii</name>
    <dbReference type="NCBI Taxonomy" id="3035919"/>
    <lineage>
        <taxon>Bacteria</taxon>
        <taxon>Bacillati</taxon>
        <taxon>Actinomycetota</taxon>
        <taxon>Actinomycetes</taxon>
        <taxon>Micrococcales</taxon>
        <taxon>Microbacteriaceae</taxon>
        <taxon>Leifsonia</taxon>
    </lineage>
</organism>
<dbReference type="SUPFAM" id="SSF82171">
    <property type="entry name" value="DPP6 N-terminal domain-like"/>
    <property type="match status" value="1"/>
</dbReference>
<dbReference type="InterPro" id="IPR011659">
    <property type="entry name" value="WD40"/>
</dbReference>
<evidence type="ECO:0008006" key="3">
    <source>
        <dbReference type="Google" id="ProtNLM"/>
    </source>
</evidence>
<reference evidence="1" key="1">
    <citation type="submission" date="2023-06" db="EMBL/GenBank/DDBJ databases">
        <title>MT1 and MT2 Draft Genomes of Novel Species.</title>
        <authorList>
            <person name="Venkateswaran K."/>
        </authorList>
    </citation>
    <scope>NUCLEOTIDE SEQUENCE</scope>
    <source>
        <strain evidence="1">F6_8S_P_1B</strain>
    </source>
</reference>
<dbReference type="Gene3D" id="2.120.10.30">
    <property type="entry name" value="TolB, C-terminal domain"/>
    <property type="match status" value="1"/>
</dbReference>
<dbReference type="RefSeq" id="WP_301209697.1">
    <property type="nucleotide sequence ID" value="NZ_JAROCF010000001.1"/>
</dbReference>
<evidence type="ECO:0000313" key="2">
    <source>
        <dbReference type="Proteomes" id="UP001174208"/>
    </source>
</evidence>
<dbReference type="Pfam" id="PF07676">
    <property type="entry name" value="PD40"/>
    <property type="match status" value="1"/>
</dbReference>
<dbReference type="Proteomes" id="UP001174208">
    <property type="component" value="Unassembled WGS sequence"/>
</dbReference>
<gene>
    <name evidence="1" type="ORF">P5G50_00315</name>
</gene>
<comment type="caution">
    <text evidence="1">The sequence shown here is derived from an EMBL/GenBank/DDBJ whole genome shotgun (WGS) entry which is preliminary data.</text>
</comment>
<dbReference type="InterPro" id="IPR011042">
    <property type="entry name" value="6-blade_b-propeller_TolB-like"/>
</dbReference>